<evidence type="ECO:0000313" key="2">
    <source>
        <dbReference type="EMBL" id="TCV10194.1"/>
    </source>
</evidence>
<keyword evidence="3" id="KW-1185">Reference proteome</keyword>
<dbReference type="EMBL" id="SMBZ01000036">
    <property type="protein sequence ID" value="TCV10194.1"/>
    <property type="molecule type" value="Genomic_DNA"/>
</dbReference>
<dbReference type="InterPro" id="IPR036388">
    <property type="entry name" value="WH-like_DNA-bd_sf"/>
</dbReference>
<dbReference type="OrthoDB" id="961069at2"/>
<dbReference type="RefSeq" id="WP_132778377.1">
    <property type="nucleotide sequence ID" value="NZ_SMBZ01000036.1"/>
</dbReference>
<reference evidence="2 3" key="1">
    <citation type="submission" date="2019-03" db="EMBL/GenBank/DDBJ databases">
        <title>Genomic Encyclopedia of Type Strains, Phase IV (KMG-IV): sequencing the most valuable type-strain genomes for metagenomic binning, comparative biology and taxonomic classification.</title>
        <authorList>
            <person name="Goeker M."/>
        </authorList>
    </citation>
    <scope>NUCLEOTIDE SEQUENCE [LARGE SCALE GENOMIC DNA]</scope>
    <source>
        <strain evidence="2 3">DSM 22362</strain>
    </source>
</reference>
<name>A0A4R3VUL8_9SPHI</name>
<dbReference type="InterPro" id="IPR000835">
    <property type="entry name" value="HTH_MarR-typ"/>
</dbReference>
<dbReference type="AlphaFoldDB" id="A0A4R3VUL8"/>
<dbReference type="PANTHER" id="PTHR33164">
    <property type="entry name" value="TRANSCRIPTIONAL REGULATOR, MARR FAMILY"/>
    <property type="match status" value="1"/>
</dbReference>
<dbReference type="Gene3D" id="1.10.10.10">
    <property type="entry name" value="Winged helix-like DNA-binding domain superfamily/Winged helix DNA-binding domain"/>
    <property type="match status" value="1"/>
</dbReference>
<dbReference type="GO" id="GO:0003677">
    <property type="term" value="F:DNA binding"/>
    <property type="evidence" value="ECO:0007669"/>
    <property type="project" value="UniProtKB-KW"/>
</dbReference>
<evidence type="ECO:0000259" key="1">
    <source>
        <dbReference type="PROSITE" id="PS50995"/>
    </source>
</evidence>
<accession>A0A4R3VUL8</accession>
<comment type="caution">
    <text evidence="2">The sequence shown here is derived from an EMBL/GenBank/DDBJ whole genome shotgun (WGS) entry which is preliminary data.</text>
</comment>
<protein>
    <submittedName>
        <fullName evidence="2">DNA-binding MarR family transcriptional regulator</fullName>
    </submittedName>
</protein>
<dbReference type="PROSITE" id="PS50995">
    <property type="entry name" value="HTH_MARR_2"/>
    <property type="match status" value="1"/>
</dbReference>
<dbReference type="GO" id="GO:0003700">
    <property type="term" value="F:DNA-binding transcription factor activity"/>
    <property type="evidence" value="ECO:0007669"/>
    <property type="project" value="InterPro"/>
</dbReference>
<sequence>MNYNLIKDILTLIESFEKINKNQSYQNSIDGFCQWIIDDMGPSDSSNLDWANKKNGRSVESVISTMLVHMGKYAKSYSKSAIHDSAFSTQDEFIYLITLKTFGVMTKTELIRHNKQDKPTGIQIINRLIKCGWVVQKDSNKDKRSKILEITQDGIEVLDQKMDDIRKASKIVTADLTEKEKLDLARILLKMDRFHQKVFNKNLSNEQLLHEAYEDYTIARNLN</sequence>
<gene>
    <name evidence="2" type="ORF">EDC17_103639</name>
</gene>
<dbReference type="PANTHER" id="PTHR33164:SF43">
    <property type="entry name" value="HTH-TYPE TRANSCRIPTIONAL REPRESSOR YETL"/>
    <property type="match status" value="1"/>
</dbReference>
<proteinExistence type="predicted"/>
<dbReference type="Proteomes" id="UP000295197">
    <property type="component" value="Unassembled WGS sequence"/>
</dbReference>
<organism evidence="2 3">
    <name type="scientific">Sphingobacterium alimentarium</name>
    <dbReference type="NCBI Taxonomy" id="797292"/>
    <lineage>
        <taxon>Bacteria</taxon>
        <taxon>Pseudomonadati</taxon>
        <taxon>Bacteroidota</taxon>
        <taxon>Sphingobacteriia</taxon>
        <taxon>Sphingobacteriales</taxon>
        <taxon>Sphingobacteriaceae</taxon>
        <taxon>Sphingobacterium</taxon>
    </lineage>
</organism>
<feature type="domain" description="HTH marR-type" evidence="1">
    <location>
        <begin position="60"/>
        <end position="193"/>
    </location>
</feature>
<dbReference type="SMART" id="SM00347">
    <property type="entry name" value="HTH_MARR"/>
    <property type="match status" value="1"/>
</dbReference>
<dbReference type="GO" id="GO:0006950">
    <property type="term" value="P:response to stress"/>
    <property type="evidence" value="ECO:0007669"/>
    <property type="project" value="TreeGrafter"/>
</dbReference>
<keyword evidence="2" id="KW-0238">DNA-binding</keyword>
<dbReference type="InterPro" id="IPR039422">
    <property type="entry name" value="MarR/SlyA-like"/>
</dbReference>
<evidence type="ECO:0000313" key="3">
    <source>
        <dbReference type="Proteomes" id="UP000295197"/>
    </source>
</evidence>
<dbReference type="InterPro" id="IPR036390">
    <property type="entry name" value="WH_DNA-bd_sf"/>
</dbReference>
<dbReference type="SUPFAM" id="SSF46785">
    <property type="entry name" value="Winged helix' DNA-binding domain"/>
    <property type="match status" value="1"/>
</dbReference>